<proteinExistence type="predicted"/>
<feature type="domain" description="Acyl-CoA thioesterase-like N-terminal HotDog" evidence="1">
    <location>
        <begin position="29"/>
        <end position="108"/>
    </location>
</feature>
<evidence type="ECO:0000313" key="3">
    <source>
        <dbReference type="EMBL" id="MVT26761.1"/>
    </source>
</evidence>
<dbReference type="Pfam" id="PF13622">
    <property type="entry name" value="4HBT_3"/>
    <property type="match status" value="1"/>
</dbReference>
<dbReference type="EMBL" id="WRPM01000071">
    <property type="protein sequence ID" value="MVT26761.1"/>
    <property type="molecule type" value="Genomic_DNA"/>
</dbReference>
<evidence type="ECO:0000313" key="4">
    <source>
        <dbReference type="Proteomes" id="UP000460157"/>
    </source>
</evidence>
<feature type="domain" description="Acyl-CoA thioesterase-like C-terminal" evidence="2">
    <location>
        <begin position="151"/>
        <end position="258"/>
    </location>
</feature>
<organism evidence="3 4">
    <name type="scientific">Nesterenkonia alkaliphila</name>
    <dbReference type="NCBI Taxonomy" id="1463631"/>
    <lineage>
        <taxon>Bacteria</taxon>
        <taxon>Bacillati</taxon>
        <taxon>Actinomycetota</taxon>
        <taxon>Actinomycetes</taxon>
        <taxon>Micrococcales</taxon>
        <taxon>Micrococcaceae</taxon>
        <taxon>Nesterenkonia</taxon>
    </lineage>
</organism>
<name>A0A7K1UL72_9MICC</name>
<accession>A0A7K1UL72</accession>
<dbReference type="InterPro" id="IPR029069">
    <property type="entry name" value="HotDog_dom_sf"/>
</dbReference>
<dbReference type="OrthoDB" id="1413770at2"/>
<dbReference type="InterPro" id="IPR042171">
    <property type="entry name" value="Acyl-CoA_hotdog"/>
</dbReference>
<evidence type="ECO:0000259" key="1">
    <source>
        <dbReference type="Pfam" id="PF13622"/>
    </source>
</evidence>
<dbReference type="Gene3D" id="2.40.160.210">
    <property type="entry name" value="Acyl-CoA thioesterase, double hotdog domain"/>
    <property type="match status" value="1"/>
</dbReference>
<dbReference type="Pfam" id="PF20789">
    <property type="entry name" value="4HBT_3C"/>
    <property type="match status" value="1"/>
</dbReference>
<evidence type="ECO:0000259" key="2">
    <source>
        <dbReference type="Pfam" id="PF20789"/>
    </source>
</evidence>
<dbReference type="InterPro" id="IPR049449">
    <property type="entry name" value="TesB_ACOT8-like_N"/>
</dbReference>
<reference evidence="3 4" key="1">
    <citation type="submission" date="2019-12" db="EMBL/GenBank/DDBJ databases">
        <title>Nesterenkonia muleiensis sp. nov., a novel actinobacterium isolated from sap of Populus euphratica.</title>
        <authorList>
            <person name="Wang R."/>
        </authorList>
    </citation>
    <scope>NUCLEOTIDE SEQUENCE [LARGE SCALE GENOMIC DNA]</scope>
    <source>
        <strain evidence="3 4">F10</strain>
    </source>
</reference>
<dbReference type="SUPFAM" id="SSF54637">
    <property type="entry name" value="Thioesterase/thiol ester dehydrase-isomerase"/>
    <property type="match status" value="1"/>
</dbReference>
<dbReference type="AlphaFoldDB" id="A0A7K1UL72"/>
<sequence length="264" mass="28114">MTDPSTTPPAYFVPSGNGRYRATEATGGAWNPTEQHIAPTLGLLVHALEQAGYARGLTLSRLSYDIYGVVPIAEVEITTQVLRPGRTIELSEATLSHAGRTVAVLRAWALAASDTADLETSKLPAMPAPETMQLWNPQHSWPGGFIATLPDSRHRQLGPGRAQAWARTSVDLVQGQQVSALASYIGLVDVSNGVAAAMDPRQVAYPNVDSTVSLFRHPRGEWIGLDVTQSAGAGGVGLTQTVLHDEHGPLGTLTQTLTIRRIKG</sequence>
<protein>
    <submittedName>
        <fullName evidence="3">Thioesterase family protein</fullName>
    </submittedName>
</protein>
<gene>
    <name evidence="3" type="ORF">GNZ21_10390</name>
</gene>
<dbReference type="InterPro" id="IPR049450">
    <property type="entry name" value="ACOT8-like_C"/>
</dbReference>
<dbReference type="Proteomes" id="UP000460157">
    <property type="component" value="Unassembled WGS sequence"/>
</dbReference>
<keyword evidence="4" id="KW-1185">Reference proteome</keyword>
<dbReference type="RefSeq" id="WP_157324030.1">
    <property type="nucleotide sequence ID" value="NZ_BMFX01000001.1"/>
</dbReference>
<comment type="caution">
    <text evidence="3">The sequence shown here is derived from an EMBL/GenBank/DDBJ whole genome shotgun (WGS) entry which is preliminary data.</text>
</comment>